<reference evidence="1 2" key="1">
    <citation type="submission" date="2016-10" db="EMBL/GenBank/DDBJ databases">
        <authorList>
            <person name="de Groot N.N."/>
        </authorList>
    </citation>
    <scope>NUCLEOTIDE SEQUENCE [LARGE SCALE GENOMIC DNA]</scope>
    <source>
        <strain evidence="1 2">DSM 43941</strain>
    </source>
</reference>
<evidence type="ECO:0000313" key="1">
    <source>
        <dbReference type="EMBL" id="SDT78985.1"/>
    </source>
</evidence>
<protein>
    <submittedName>
        <fullName evidence="1">Uncharacterized protein</fullName>
    </submittedName>
</protein>
<evidence type="ECO:0000313" key="2">
    <source>
        <dbReference type="Proteomes" id="UP000198688"/>
    </source>
</evidence>
<accession>A0A1H2D8A3</accession>
<dbReference type="EMBL" id="LT629758">
    <property type="protein sequence ID" value="SDT78985.1"/>
    <property type="molecule type" value="Genomic_DNA"/>
</dbReference>
<gene>
    <name evidence="1" type="ORF">SAMN04489716_8597</name>
</gene>
<sequence>MNDRVSRRVSTVGHPVAADPHPLVRVALFPSAAVAPAAVALGKITLAIPNLDLSYPAVPPQPAS</sequence>
<dbReference type="AlphaFoldDB" id="A0A1H2D8A3"/>
<dbReference type="STRING" id="113562.SAMN04489716_8597"/>
<keyword evidence="2" id="KW-1185">Reference proteome</keyword>
<organism evidence="1 2">
    <name type="scientific">Actinoplanes derwentensis</name>
    <dbReference type="NCBI Taxonomy" id="113562"/>
    <lineage>
        <taxon>Bacteria</taxon>
        <taxon>Bacillati</taxon>
        <taxon>Actinomycetota</taxon>
        <taxon>Actinomycetes</taxon>
        <taxon>Micromonosporales</taxon>
        <taxon>Micromonosporaceae</taxon>
        <taxon>Actinoplanes</taxon>
    </lineage>
</organism>
<dbReference type="RefSeq" id="WP_092554716.1">
    <property type="nucleotide sequence ID" value="NZ_BOMJ01000032.1"/>
</dbReference>
<dbReference type="Proteomes" id="UP000198688">
    <property type="component" value="Chromosome I"/>
</dbReference>
<proteinExistence type="predicted"/>
<name>A0A1H2D8A3_9ACTN</name>